<evidence type="ECO:0000256" key="2">
    <source>
        <dbReference type="ARBA" id="ARBA00022737"/>
    </source>
</evidence>
<feature type="domain" description="C2H2-type" evidence="9">
    <location>
        <begin position="430"/>
        <end position="457"/>
    </location>
</feature>
<evidence type="ECO:0000256" key="6">
    <source>
        <dbReference type="ARBA" id="ARBA00037948"/>
    </source>
</evidence>
<evidence type="ECO:0000256" key="7">
    <source>
        <dbReference type="PROSITE-ProRule" id="PRU00042"/>
    </source>
</evidence>
<feature type="region of interest" description="Disordered" evidence="8">
    <location>
        <begin position="160"/>
        <end position="186"/>
    </location>
</feature>
<dbReference type="Pfam" id="PF00096">
    <property type="entry name" value="zf-C2H2"/>
    <property type="match status" value="1"/>
</dbReference>
<dbReference type="OrthoDB" id="7773830at2759"/>
<feature type="compositionally biased region" description="Low complexity" evidence="8">
    <location>
        <begin position="70"/>
        <end position="80"/>
    </location>
</feature>
<comment type="caution">
    <text evidence="10">The sequence shown here is derived from an EMBL/GenBank/DDBJ whole genome shotgun (WGS) entry which is preliminary data.</text>
</comment>
<evidence type="ECO:0000256" key="5">
    <source>
        <dbReference type="ARBA" id="ARBA00023242"/>
    </source>
</evidence>
<feature type="domain" description="C2H2-type" evidence="9">
    <location>
        <begin position="403"/>
        <end position="430"/>
    </location>
</feature>
<dbReference type="GO" id="GO:0000981">
    <property type="term" value="F:DNA-binding transcription factor activity, RNA polymerase II-specific"/>
    <property type="evidence" value="ECO:0007669"/>
    <property type="project" value="TreeGrafter"/>
</dbReference>
<dbReference type="SMART" id="SM00355">
    <property type="entry name" value="ZnF_C2H2"/>
    <property type="match status" value="4"/>
</dbReference>
<keyword evidence="11" id="KW-1185">Reference proteome</keyword>
<feature type="compositionally biased region" description="Low complexity" evidence="8">
    <location>
        <begin position="104"/>
        <end position="115"/>
    </location>
</feature>
<keyword evidence="2" id="KW-0677">Repeat</keyword>
<keyword evidence="5" id="KW-0539">Nucleus</keyword>
<keyword evidence="1" id="KW-0479">Metal-binding</keyword>
<dbReference type="PANTHER" id="PTHR24388:SF85">
    <property type="entry name" value="ZINC FINGER PROTEIN 367"/>
    <property type="match status" value="1"/>
</dbReference>
<dbReference type="GO" id="GO:0008270">
    <property type="term" value="F:zinc ion binding"/>
    <property type="evidence" value="ECO:0007669"/>
    <property type="project" value="UniProtKB-KW"/>
</dbReference>
<dbReference type="OMA" id="HIRNIHM"/>
<evidence type="ECO:0000256" key="3">
    <source>
        <dbReference type="ARBA" id="ARBA00022771"/>
    </source>
</evidence>
<organism evidence="10 11">
    <name type="scientific">Folsomia candida</name>
    <name type="common">Springtail</name>
    <dbReference type="NCBI Taxonomy" id="158441"/>
    <lineage>
        <taxon>Eukaryota</taxon>
        <taxon>Metazoa</taxon>
        <taxon>Ecdysozoa</taxon>
        <taxon>Arthropoda</taxon>
        <taxon>Hexapoda</taxon>
        <taxon>Collembola</taxon>
        <taxon>Entomobryomorpha</taxon>
        <taxon>Isotomoidea</taxon>
        <taxon>Isotomidae</taxon>
        <taxon>Proisotominae</taxon>
        <taxon>Folsomia</taxon>
    </lineage>
</organism>
<evidence type="ECO:0000259" key="9">
    <source>
        <dbReference type="PROSITE" id="PS50157"/>
    </source>
</evidence>
<evidence type="ECO:0000313" key="10">
    <source>
        <dbReference type="EMBL" id="OXA61081.1"/>
    </source>
</evidence>
<accession>A0A226EW67</accession>
<keyword evidence="3 7" id="KW-0863">Zinc-finger</keyword>
<name>A0A226EW67_FOLCA</name>
<dbReference type="GO" id="GO:0005634">
    <property type="term" value="C:nucleus"/>
    <property type="evidence" value="ECO:0007669"/>
    <property type="project" value="UniProtKB-ARBA"/>
</dbReference>
<dbReference type="Pfam" id="PF12874">
    <property type="entry name" value="zf-met"/>
    <property type="match status" value="1"/>
</dbReference>
<dbReference type="PROSITE" id="PS50157">
    <property type="entry name" value="ZINC_FINGER_C2H2_2"/>
    <property type="match status" value="3"/>
</dbReference>
<evidence type="ECO:0000313" key="11">
    <source>
        <dbReference type="Proteomes" id="UP000198287"/>
    </source>
</evidence>
<feature type="compositionally biased region" description="Polar residues" evidence="8">
    <location>
        <begin position="116"/>
        <end position="128"/>
    </location>
</feature>
<reference evidence="10 11" key="1">
    <citation type="submission" date="2015-12" db="EMBL/GenBank/DDBJ databases">
        <title>The genome of Folsomia candida.</title>
        <authorList>
            <person name="Faddeeva A."/>
            <person name="Derks M.F."/>
            <person name="Anvar Y."/>
            <person name="Smit S."/>
            <person name="Van Straalen N."/>
            <person name="Roelofs D."/>
        </authorList>
    </citation>
    <scope>NUCLEOTIDE SEQUENCE [LARGE SCALE GENOMIC DNA]</scope>
    <source>
        <strain evidence="10 11">VU population</strain>
        <tissue evidence="10">Whole body</tissue>
    </source>
</reference>
<dbReference type="PROSITE" id="PS00028">
    <property type="entry name" value="ZINC_FINGER_C2H2_1"/>
    <property type="match status" value="3"/>
</dbReference>
<dbReference type="EMBL" id="LNIX01000002">
    <property type="protein sequence ID" value="OXA61081.1"/>
    <property type="molecule type" value="Genomic_DNA"/>
</dbReference>
<feature type="region of interest" description="Disordered" evidence="8">
    <location>
        <begin position="69"/>
        <end position="128"/>
    </location>
</feature>
<dbReference type="InterPro" id="IPR050527">
    <property type="entry name" value="Snail/Krueppel_Znf"/>
</dbReference>
<feature type="compositionally biased region" description="Polar residues" evidence="8">
    <location>
        <begin position="81"/>
        <end position="91"/>
    </location>
</feature>
<dbReference type="AlphaFoldDB" id="A0A226EW67"/>
<evidence type="ECO:0000256" key="1">
    <source>
        <dbReference type="ARBA" id="ARBA00022723"/>
    </source>
</evidence>
<evidence type="ECO:0000256" key="4">
    <source>
        <dbReference type="ARBA" id="ARBA00022833"/>
    </source>
</evidence>
<dbReference type="InterPro" id="IPR013087">
    <property type="entry name" value="Znf_C2H2_type"/>
</dbReference>
<dbReference type="InterPro" id="IPR036236">
    <property type="entry name" value="Znf_C2H2_sf"/>
</dbReference>
<keyword evidence="4" id="KW-0862">Zinc</keyword>
<comment type="similarity">
    <text evidence="6">Belongs to the snail C2H2-type zinc-finger protein family.</text>
</comment>
<dbReference type="Gene3D" id="3.30.160.60">
    <property type="entry name" value="Classic Zinc Finger"/>
    <property type="match status" value="2"/>
</dbReference>
<gene>
    <name evidence="10" type="ORF">Fcan01_05293</name>
</gene>
<proteinExistence type="inferred from homology"/>
<feature type="domain" description="C2H2-type" evidence="9">
    <location>
        <begin position="375"/>
        <end position="402"/>
    </location>
</feature>
<dbReference type="PANTHER" id="PTHR24388">
    <property type="entry name" value="ZINC FINGER PROTEIN"/>
    <property type="match status" value="1"/>
</dbReference>
<dbReference type="GO" id="GO:0000978">
    <property type="term" value="F:RNA polymerase II cis-regulatory region sequence-specific DNA binding"/>
    <property type="evidence" value="ECO:0007669"/>
    <property type="project" value="TreeGrafter"/>
</dbReference>
<protein>
    <submittedName>
        <fullName evidence="10">Zinc finger protein Gfi-1b</fullName>
    </submittedName>
</protein>
<dbReference type="FunFam" id="3.30.160.60:FF:000446">
    <property type="entry name" value="Zinc finger protein"/>
    <property type="match status" value="1"/>
</dbReference>
<sequence length="501" mass="56428">MEEGHPQDAYELGRAAVTKLKEHDEQLSLQLPKALKALFSDTEFQDAIMVSGVTNQRQRLTPIASYQVASSVSSSSSGSSRPTTVTANRMITRTARRGRQRYISSTSSPTPSKTSLQHTSDTAGSVTQSSIQEIALEYVDDERAEKVVAEDRIKPVKKRKTVKRNQELETGSQTQTPNPTVIPQIEGDPVETINDGNTVDYVSEDKNCLCCDELLNCPKEAMSKESTKTSDANPPNNLFLRDLLWLSLGMQKFYDRTSLSFPFCENCSLKIRKLYDICKQVEQLEVEFNEIRVSLCEGIVSNHFKMTKAAAASGQQVQLKSKVLKRIEKEVSEVLPGSQLLKQVSRFVDSKSQTNADDQSNVDESIGPVETSPSIECRICDKTFTSQAAIRSHERIHKSKGQFGCNVCGKTFITNRNLIYHTKIHKEKSHKCQFCDKKFSCSGNLKDHIRRHVGFRPFQCTICLERYFVMKHVRAHFLKRHPDMNVAKNVKKILQHNSSAI</sequence>
<dbReference type="Proteomes" id="UP000198287">
    <property type="component" value="Unassembled WGS sequence"/>
</dbReference>
<feature type="compositionally biased region" description="Polar residues" evidence="8">
    <location>
        <begin position="168"/>
        <end position="181"/>
    </location>
</feature>
<evidence type="ECO:0000256" key="8">
    <source>
        <dbReference type="SAM" id="MobiDB-lite"/>
    </source>
</evidence>
<dbReference type="SUPFAM" id="SSF57667">
    <property type="entry name" value="beta-beta-alpha zinc fingers"/>
    <property type="match status" value="2"/>
</dbReference>